<organism evidence="5 6">
    <name type="scientific">Tropilaelaps mercedesae</name>
    <dbReference type="NCBI Taxonomy" id="418985"/>
    <lineage>
        <taxon>Eukaryota</taxon>
        <taxon>Metazoa</taxon>
        <taxon>Ecdysozoa</taxon>
        <taxon>Arthropoda</taxon>
        <taxon>Chelicerata</taxon>
        <taxon>Arachnida</taxon>
        <taxon>Acari</taxon>
        <taxon>Parasitiformes</taxon>
        <taxon>Mesostigmata</taxon>
        <taxon>Gamasina</taxon>
        <taxon>Dermanyssoidea</taxon>
        <taxon>Laelapidae</taxon>
        <taxon>Tropilaelaps</taxon>
    </lineage>
</organism>
<dbReference type="Pfam" id="PF04500">
    <property type="entry name" value="FLYWCH"/>
    <property type="match status" value="1"/>
</dbReference>
<protein>
    <recommendedName>
        <fullName evidence="4">FLYWCH-type domain-containing protein</fullName>
    </recommendedName>
</protein>
<evidence type="ECO:0000256" key="2">
    <source>
        <dbReference type="ARBA" id="ARBA00022771"/>
    </source>
</evidence>
<evidence type="ECO:0000259" key="4">
    <source>
        <dbReference type="Pfam" id="PF04500"/>
    </source>
</evidence>
<dbReference type="Gene3D" id="2.20.25.240">
    <property type="match status" value="1"/>
</dbReference>
<proteinExistence type="predicted"/>
<keyword evidence="3" id="KW-0862">Zinc</keyword>
<name>A0A1V9XAE9_9ACAR</name>
<dbReference type="InterPro" id="IPR007588">
    <property type="entry name" value="Znf_FLYWCH"/>
</dbReference>
<keyword evidence="2" id="KW-0863">Zinc-finger</keyword>
<reference evidence="5 6" key="1">
    <citation type="journal article" date="2017" name="Gigascience">
        <title>Draft genome of the honey bee ectoparasitic mite, Tropilaelaps mercedesae, is shaped by the parasitic life history.</title>
        <authorList>
            <person name="Dong X."/>
            <person name="Armstrong S.D."/>
            <person name="Xia D."/>
            <person name="Makepeace B.L."/>
            <person name="Darby A.C."/>
            <person name="Kadowaki T."/>
        </authorList>
    </citation>
    <scope>NUCLEOTIDE SEQUENCE [LARGE SCALE GENOMIC DNA]</scope>
    <source>
        <strain evidence="5">Wuxi-XJTLU</strain>
    </source>
</reference>
<dbReference type="OrthoDB" id="167578at2759"/>
<evidence type="ECO:0000256" key="1">
    <source>
        <dbReference type="ARBA" id="ARBA00022723"/>
    </source>
</evidence>
<evidence type="ECO:0000256" key="3">
    <source>
        <dbReference type="ARBA" id="ARBA00022833"/>
    </source>
</evidence>
<sequence length="176" mass="18917">MEDIQTGVPSTPLTTTTSALAPISSATVVTQVMPPTGRSPGALERSSTISAGGALSAQSCGFFGWTVEAQSLAFSEEPLGRDPGSLTRLEINGYYFSRVRTYKDKVYFRCRSSARHKCPATVHTVNGQIIIGRPDHTHSPDLLQDADRGADASSLPGDARIMHHQRYLLEPTADLS</sequence>
<dbReference type="AlphaFoldDB" id="A0A1V9XAE9"/>
<dbReference type="Proteomes" id="UP000192247">
    <property type="component" value="Unassembled WGS sequence"/>
</dbReference>
<comment type="caution">
    <text evidence="5">The sequence shown here is derived from an EMBL/GenBank/DDBJ whole genome shotgun (WGS) entry which is preliminary data.</text>
</comment>
<dbReference type="InParanoid" id="A0A1V9XAE9"/>
<evidence type="ECO:0000313" key="5">
    <source>
        <dbReference type="EMBL" id="OQR70338.1"/>
    </source>
</evidence>
<keyword evidence="6" id="KW-1185">Reference proteome</keyword>
<dbReference type="EMBL" id="MNPL01017874">
    <property type="protein sequence ID" value="OQR70338.1"/>
    <property type="molecule type" value="Genomic_DNA"/>
</dbReference>
<keyword evidence="1" id="KW-0479">Metal-binding</keyword>
<evidence type="ECO:0000313" key="6">
    <source>
        <dbReference type="Proteomes" id="UP000192247"/>
    </source>
</evidence>
<accession>A0A1V9XAE9</accession>
<gene>
    <name evidence="5" type="ORF">BIW11_01703</name>
</gene>
<dbReference type="GO" id="GO:0008270">
    <property type="term" value="F:zinc ion binding"/>
    <property type="evidence" value="ECO:0007669"/>
    <property type="project" value="UniProtKB-KW"/>
</dbReference>
<feature type="domain" description="FLYWCH-type" evidence="4">
    <location>
        <begin position="88"/>
        <end position="138"/>
    </location>
</feature>